<keyword evidence="11 14" id="KW-0472">Membrane</keyword>
<evidence type="ECO:0000259" key="19">
    <source>
        <dbReference type="Pfam" id="PF00593"/>
    </source>
</evidence>
<evidence type="ECO:0000256" key="8">
    <source>
        <dbReference type="ARBA" id="ARBA00023004"/>
    </source>
</evidence>
<keyword evidence="13 14" id="KW-0998">Cell outer membrane</keyword>
<keyword evidence="4 14" id="KW-1134">Transmembrane beta strand</keyword>
<dbReference type="InterPro" id="IPR012910">
    <property type="entry name" value="Plug_dom"/>
</dbReference>
<dbReference type="PANTHER" id="PTHR32552">
    <property type="entry name" value="FERRICHROME IRON RECEPTOR-RELATED"/>
    <property type="match status" value="1"/>
</dbReference>
<organism evidence="21 22">
    <name type="scientific">Ottowia cancrivicina</name>
    <dbReference type="NCBI Taxonomy" id="3040346"/>
    <lineage>
        <taxon>Bacteria</taxon>
        <taxon>Pseudomonadati</taxon>
        <taxon>Pseudomonadota</taxon>
        <taxon>Betaproteobacteria</taxon>
        <taxon>Burkholderiales</taxon>
        <taxon>Comamonadaceae</taxon>
        <taxon>Ottowia</taxon>
    </lineage>
</organism>
<reference evidence="21 22" key="1">
    <citation type="submission" date="2023-04" db="EMBL/GenBank/DDBJ databases">
        <title>Ottowia paracancer sp. nov., isolated from human stomach.</title>
        <authorList>
            <person name="Song Y."/>
        </authorList>
    </citation>
    <scope>NUCLEOTIDE SEQUENCE [LARGE SCALE GENOMIC DNA]</scope>
    <source>
        <strain evidence="21 22">10c7w1</strain>
    </source>
</reference>
<keyword evidence="9" id="KW-0406">Ion transport</keyword>
<evidence type="ECO:0000256" key="15">
    <source>
        <dbReference type="PROSITE-ProRule" id="PRU10144"/>
    </source>
</evidence>
<evidence type="ECO:0000256" key="2">
    <source>
        <dbReference type="ARBA" id="ARBA00009810"/>
    </source>
</evidence>
<keyword evidence="3 14" id="KW-0813">Transport</keyword>
<dbReference type="InterPro" id="IPR000531">
    <property type="entry name" value="Beta-barrel_TonB"/>
</dbReference>
<sequence length="722" mass="80155">MNFHPNPSRLALRPLTLALALALPALAAAQAAVADEQAQDPKKIQTLEEVRVTDSAESSGYISKTTVGGKEPLSAREVPQSVSVITSERVRDQNAATVTEALNMATGVTVISNDMHQSQFLSRGYHMNVSYDGVPSYNSFSGVQQLDMTIYERAEVLRGPAGVFAGNSGGDMGGTVNLVRKRAKNAFALEGSVGTGTWRNHQASVDVTGPLNAAGTLRGRAVLALTDKGWSIERAHTSKQVGYATLDWDATPQTTLSLSAAYQRDRLRAGMSGLPAWTSGGLLNVPRSTNTSPDWNRSGWTHRMFVADAQHRFASGWQATARLMRLEQDQFFHDAFTWSGVNPDTHTLSYRSRYGDYENTRHSVDVYASGPFTLWGREHRALFGYQSEKWDQSYRGFGLGRQRIVTDNVPFGRHDLVPDPRRPYTQGGDTDTSQSGVYGQLRLRAAEPLTVVLGGRWSWYKTRSRSNWPATPTPWEAGGERVSGHFTPYAAVLYDINPVWTAYASFSDIFAPQDEQTVSGETLKPREGRQFELGAKAGFMDGRLLLTASVYDMRDVNRARTDLQNPDYYVNDGEVQSRGWDVEVVGRPAPGWEVQAGYTRQNSKYTKDARNQGLKFRFWEPRHILKLWGMRHFESGPLQGLSVGLGVNAYSASASGANSQRRQGGYAVASLMARYRINSHWDVQLNANNLFDRTYYTRLGGTNTYNTYGDPRNFQLTLRAQF</sequence>
<feature type="domain" description="TonB-dependent receptor-like beta-barrel" evidence="19">
    <location>
        <begin position="248"/>
        <end position="690"/>
    </location>
</feature>
<dbReference type="GO" id="GO:0015344">
    <property type="term" value="F:siderophore uptake transmembrane transporter activity"/>
    <property type="evidence" value="ECO:0007669"/>
    <property type="project" value="TreeGrafter"/>
</dbReference>
<evidence type="ECO:0000256" key="9">
    <source>
        <dbReference type="ARBA" id="ARBA00023065"/>
    </source>
</evidence>
<comment type="subcellular location">
    <subcellularLocation>
        <location evidence="1 14">Cell outer membrane</location>
        <topology evidence="1 14">Multi-pass membrane protein</topology>
    </subcellularLocation>
</comment>
<name>A0AAW6RKQ4_9BURK</name>
<dbReference type="CDD" id="cd01347">
    <property type="entry name" value="ligand_gated_channel"/>
    <property type="match status" value="1"/>
</dbReference>
<evidence type="ECO:0000256" key="12">
    <source>
        <dbReference type="ARBA" id="ARBA00023170"/>
    </source>
</evidence>
<evidence type="ECO:0000256" key="6">
    <source>
        <dbReference type="ARBA" id="ARBA00022692"/>
    </source>
</evidence>
<keyword evidence="12 21" id="KW-0675">Receptor</keyword>
<dbReference type="GO" id="GO:0009279">
    <property type="term" value="C:cell outer membrane"/>
    <property type="evidence" value="ECO:0007669"/>
    <property type="project" value="UniProtKB-SubCell"/>
</dbReference>
<feature type="domain" description="TonB-dependent receptor plug" evidence="20">
    <location>
        <begin position="75"/>
        <end position="168"/>
    </location>
</feature>
<dbReference type="GO" id="GO:0038023">
    <property type="term" value="F:signaling receptor activity"/>
    <property type="evidence" value="ECO:0007669"/>
    <property type="project" value="InterPro"/>
</dbReference>
<keyword evidence="7 18" id="KW-0732">Signal</keyword>
<dbReference type="InterPro" id="IPR037066">
    <property type="entry name" value="Plug_dom_sf"/>
</dbReference>
<keyword evidence="8" id="KW-0408">Iron</keyword>
<evidence type="ECO:0000256" key="4">
    <source>
        <dbReference type="ARBA" id="ARBA00022452"/>
    </source>
</evidence>
<dbReference type="Gene3D" id="2.40.170.20">
    <property type="entry name" value="TonB-dependent receptor, beta-barrel domain"/>
    <property type="match status" value="1"/>
</dbReference>
<accession>A0AAW6RKQ4</accession>
<evidence type="ECO:0000256" key="10">
    <source>
        <dbReference type="ARBA" id="ARBA00023077"/>
    </source>
</evidence>
<evidence type="ECO:0000256" key="17">
    <source>
        <dbReference type="SAM" id="MobiDB-lite"/>
    </source>
</evidence>
<evidence type="ECO:0000256" key="18">
    <source>
        <dbReference type="SAM" id="SignalP"/>
    </source>
</evidence>
<dbReference type="Proteomes" id="UP001237156">
    <property type="component" value="Unassembled WGS sequence"/>
</dbReference>
<feature type="short sequence motif" description="TonB C-terminal box" evidence="15">
    <location>
        <begin position="705"/>
        <end position="722"/>
    </location>
</feature>
<dbReference type="Pfam" id="PF07715">
    <property type="entry name" value="Plug"/>
    <property type="match status" value="1"/>
</dbReference>
<dbReference type="PROSITE" id="PS01156">
    <property type="entry name" value="TONB_DEPENDENT_REC_2"/>
    <property type="match status" value="1"/>
</dbReference>
<dbReference type="InterPro" id="IPR036942">
    <property type="entry name" value="Beta-barrel_TonB_sf"/>
</dbReference>
<dbReference type="NCBIfam" id="TIGR01783">
    <property type="entry name" value="TonB-siderophor"/>
    <property type="match status" value="1"/>
</dbReference>
<evidence type="ECO:0000256" key="5">
    <source>
        <dbReference type="ARBA" id="ARBA00022496"/>
    </source>
</evidence>
<protein>
    <submittedName>
        <fullName evidence="21">TonB-dependent siderophore receptor</fullName>
    </submittedName>
</protein>
<evidence type="ECO:0000256" key="11">
    <source>
        <dbReference type="ARBA" id="ARBA00023136"/>
    </source>
</evidence>
<evidence type="ECO:0000256" key="13">
    <source>
        <dbReference type="ARBA" id="ARBA00023237"/>
    </source>
</evidence>
<evidence type="ECO:0000259" key="20">
    <source>
        <dbReference type="Pfam" id="PF07715"/>
    </source>
</evidence>
<evidence type="ECO:0000256" key="14">
    <source>
        <dbReference type="PROSITE-ProRule" id="PRU01360"/>
    </source>
</evidence>
<evidence type="ECO:0000313" key="21">
    <source>
        <dbReference type="EMBL" id="MDG9698457.1"/>
    </source>
</evidence>
<evidence type="ECO:0000256" key="16">
    <source>
        <dbReference type="RuleBase" id="RU003357"/>
    </source>
</evidence>
<dbReference type="InterPro" id="IPR010917">
    <property type="entry name" value="TonB_rcpt_CS"/>
</dbReference>
<dbReference type="InterPro" id="IPR039426">
    <property type="entry name" value="TonB-dep_rcpt-like"/>
</dbReference>
<dbReference type="SUPFAM" id="SSF56935">
    <property type="entry name" value="Porins"/>
    <property type="match status" value="1"/>
</dbReference>
<evidence type="ECO:0000256" key="7">
    <source>
        <dbReference type="ARBA" id="ARBA00022729"/>
    </source>
</evidence>
<proteinExistence type="inferred from homology"/>
<dbReference type="GO" id="GO:0015891">
    <property type="term" value="P:siderophore transport"/>
    <property type="evidence" value="ECO:0007669"/>
    <property type="project" value="InterPro"/>
</dbReference>
<comment type="similarity">
    <text evidence="2 14 16">Belongs to the TonB-dependent receptor family.</text>
</comment>
<feature type="chain" id="PRO_5043924884" evidence="18">
    <location>
        <begin position="28"/>
        <end position="722"/>
    </location>
</feature>
<keyword evidence="22" id="KW-1185">Reference proteome</keyword>
<dbReference type="PANTHER" id="PTHR32552:SF74">
    <property type="entry name" value="HYDROXAMATE SIDEROPHORE RECEPTOR FHUE"/>
    <property type="match status" value="1"/>
</dbReference>
<feature type="region of interest" description="Disordered" evidence="17">
    <location>
        <begin position="415"/>
        <end position="435"/>
    </location>
</feature>
<dbReference type="Gene3D" id="2.170.130.10">
    <property type="entry name" value="TonB-dependent receptor, plug domain"/>
    <property type="match status" value="1"/>
</dbReference>
<dbReference type="RefSeq" id="WP_279523554.1">
    <property type="nucleotide sequence ID" value="NZ_JARVII010000002.1"/>
</dbReference>
<keyword evidence="5" id="KW-0410">Iron transport</keyword>
<evidence type="ECO:0000256" key="1">
    <source>
        <dbReference type="ARBA" id="ARBA00004571"/>
    </source>
</evidence>
<keyword evidence="10 16" id="KW-0798">TonB box</keyword>
<evidence type="ECO:0000256" key="3">
    <source>
        <dbReference type="ARBA" id="ARBA00022448"/>
    </source>
</evidence>
<dbReference type="EMBL" id="JARVII010000002">
    <property type="protein sequence ID" value="MDG9698457.1"/>
    <property type="molecule type" value="Genomic_DNA"/>
</dbReference>
<feature type="signal peptide" evidence="18">
    <location>
        <begin position="1"/>
        <end position="27"/>
    </location>
</feature>
<dbReference type="PROSITE" id="PS52016">
    <property type="entry name" value="TONB_DEPENDENT_REC_3"/>
    <property type="match status" value="1"/>
</dbReference>
<dbReference type="Pfam" id="PF00593">
    <property type="entry name" value="TonB_dep_Rec_b-barrel"/>
    <property type="match status" value="1"/>
</dbReference>
<evidence type="ECO:0000313" key="22">
    <source>
        <dbReference type="Proteomes" id="UP001237156"/>
    </source>
</evidence>
<gene>
    <name evidence="21" type="ORF">QB898_01765</name>
</gene>
<comment type="caution">
    <text evidence="21">The sequence shown here is derived from an EMBL/GenBank/DDBJ whole genome shotgun (WGS) entry which is preliminary data.</text>
</comment>
<keyword evidence="6 14" id="KW-0812">Transmembrane</keyword>
<dbReference type="AlphaFoldDB" id="A0AAW6RKQ4"/>
<dbReference type="InterPro" id="IPR010105">
    <property type="entry name" value="TonB_sidphr_rcpt"/>
</dbReference>